<evidence type="ECO:0000256" key="2">
    <source>
        <dbReference type="ARBA" id="ARBA00022679"/>
    </source>
</evidence>
<proteinExistence type="inferred from homology"/>
<comment type="caution">
    <text evidence="10">The sequence shown here is derived from an EMBL/GenBank/DDBJ whole genome shotgun (WGS) entry which is preliminary data.</text>
</comment>
<dbReference type="GO" id="GO:0051792">
    <property type="term" value="P:medium-chain fatty acid biosynthetic process"/>
    <property type="evidence" value="ECO:0007669"/>
    <property type="project" value="TreeGrafter"/>
</dbReference>
<reference evidence="10 11" key="1">
    <citation type="journal article" date="2016" name="Genome Biol. Evol.">
        <title>Divergent and convergent evolution of fungal pathogenicity.</title>
        <authorList>
            <person name="Shang Y."/>
            <person name="Xiao G."/>
            <person name="Zheng P."/>
            <person name="Cen K."/>
            <person name="Zhan S."/>
            <person name="Wang C."/>
        </authorList>
    </citation>
    <scope>NUCLEOTIDE SEQUENCE [LARGE SCALE GENOMIC DNA]</scope>
    <source>
        <strain evidence="10 11">ARSEF 7405</strain>
    </source>
</reference>
<dbReference type="Proteomes" id="UP000242877">
    <property type="component" value="Unassembled WGS sequence"/>
</dbReference>
<dbReference type="VEuPathDB" id="FungiDB:AAP_05048"/>
<evidence type="ECO:0000256" key="7">
    <source>
        <dbReference type="ARBA" id="ARBA00080774"/>
    </source>
</evidence>
<keyword evidence="3" id="KW-0378">Hydrolase</keyword>
<evidence type="ECO:0000256" key="6">
    <source>
        <dbReference type="ARBA" id="ARBA00066969"/>
    </source>
</evidence>
<dbReference type="Gene3D" id="3.40.50.1820">
    <property type="entry name" value="alpha/beta hydrolase"/>
    <property type="match status" value="1"/>
</dbReference>
<dbReference type="EMBL" id="AZGZ01000027">
    <property type="protein sequence ID" value="KZZ88227.1"/>
    <property type="molecule type" value="Genomic_DNA"/>
</dbReference>
<evidence type="ECO:0000256" key="3">
    <source>
        <dbReference type="ARBA" id="ARBA00022801"/>
    </source>
</evidence>
<dbReference type="PANTHER" id="PTHR10794">
    <property type="entry name" value="ABHYDROLASE DOMAIN-CONTAINING PROTEIN"/>
    <property type="match status" value="1"/>
</dbReference>
<keyword evidence="2" id="KW-0808">Transferase</keyword>
<comment type="catalytic activity">
    <reaction evidence="4">
        <text>an aliphatic alcohol + acetyl-CoA = an acetyl ester + CoA</text>
        <dbReference type="Rhea" id="RHEA:17229"/>
        <dbReference type="ChEBI" id="CHEBI:2571"/>
        <dbReference type="ChEBI" id="CHEBI:47622"/>
        <dbReference type="ChEBI" id="CHEBI:57287"/>
        <dbReference type="ChEBI" id="CHEBI:57288"/>
        <dbReference type="EC" id="2.3.1.84"/>
    </reaction>
</comment>
<evidence type="ECO:0000256" key="4">
    <source>
        <dbReference type="ARBA" id="ARBA00050620"/>
    </source>
</evidence>
<dbReference type="SUPFAM" id="SSF53474">
    <property type="entry name" value="alpha/beta-Hydrolases"/>
    <property type="match status" value="1"/>
</dbReference>
<dbReference type="GO" id="GO:0008126">
    <property type="term" value="F:acetylesterase activity"/>
    <property type="evidence" value="ECO:0007669"/>
    <property type="project" value="TreeGrafter"/>
</dbReference>
<evidence type="ECO:0000256" key="5">
    <source>
        <dbReference type="ARBA" id="ARBA00054277"/>
    </source>
</evidence>
<dbReference type="PANTHER" id="PTHR10794:SF63">
    <property type="entry name" value="ALPHA_BETA HYDROLASE 1, ISOFORM A"/>
    <property type="match status" value="1"/>
</dbReference>
<protein>
    <recommendedName>
        <fullName evidence="6">alcohol O-acetyltransferase</fullName>
        <ecNumber evidence="6">2.3.1.84</ecNumber>
    </recommendedName>
    <alternativeName>
        <fullName evidence="7">Alcohol O-acetyltransferase</fullName>
    </alternativeName>
</protein>
<dbReference type="GO" id="GO:0047372">
    <property type="term" value="F:monoacylglycerol lipase activity"/>
    <property type="evidence" value="ECO:0007669"/>
    <property type="project" value="TreeGrafter"/>
</dbReference>
<feature type="region of interest" description="Disordered" evidence="8">
    <location>
        <begin position="442"/>
        <end position="477"/>
    </location>
</feature>
<evidence type="ECO:0000259" key="9">
    <source>
        <dbReference type="Pfam" id="PF00561"/>
    </source>
</evidence>
<gene>
    <name evidence="10" type="ORF">AAP_05048</name>
</gene>
<feature type="region of interest" description="Disordered" evidence="8">
    <location>
        <begin position="112"/>
        <end position="151"/>
    </location>
</feature>
<keyword evidence="11" id="KW-1185">Reference proteome</keyword>
<evidence type="ECO:0000313" key="11">
    <source>
        <dbReference type="Proteomes" id="UP000242877"/>
    </source>
</evidence>
<evidence type="ECO:0000256" key="1">
    <source>
        <dbReference type="ARBA" id="ARBA00010884"/>
    </source>
</evidence>
<dbReference type="InterPro" id="IPR000073">
    <property type="entry name" value="AB_hydrolase_1"/>
</dbReference>
<evidence type="ECO:0000256" key="8">
    <source>
        <dbReference type="SAM" id="MobiDB-lite"/>
    </source>
</evidence>
<sequence>MGALSWMIPSGRVSLHHAARTIQLPKKKNAVAGGADASSESSSISLAELCERTTPKECRLNPLLFNGHLQTGCTVIYKEDVPVYYKRRVFDAETPVNYEGTFAVDFVVPPEQGKTSTPLDKKNGNTGETGDVSETSRLLGENPPSDLPERTSYYTEEEFSSLGSETDTTPMLVVLHGLSGGSHEIYVRHILKPLCYEHKWAACVVNSRGCAQSKVTTPMMYNARATWDCRQMVGWLHKKYPKRPLFGIGFSLGANILANYVGEEGESCLLKSAVYVSNPWNLEAGSLALQRTLIGKEIYSRAMGINMKKLFKTHIDEISKHKRVNVDRIMNITYLHEFDRSGPVWGYPTETAYYRDASSSDSIFSMKIPYLVVHAEDDPISQKECLPYGEVQATPYGVMCTSSWGGHLGWFQSGGTRWMTAPVVNYLTTLATEIDLDAPVIVPKDEDNVPPKDRPMPDVAKPGTSVTEDMAEASGVEKFEGPDLRFEPMRRKLAMPHLADKHYS</sequence>
<organism evidence="10 11">
    <name type="scientific">Ascosphaera apis ARSEF 7405</name>
    <dbReference type="NCBI Taxonomy" id="392613"/>
    <lineage>
        <taxon>Eukaryota</taxon>
        <taxon>Fungi</taxon>
        <taxon>Dikarya</taxon>
        <taxon>Ascomycota</taxon>
        <taxon>Pezizomycotina</taxon>
        <taxon>Eurotiomycetes</taxon>
        <taxon>Eurotiomycetidae</taxon>
        <taxon>Onygenales</taxon>
        <taxon>Ascosphaeraceae</taxon>
        <taxon>Ascosphaera</taxon>
    </lineage>
</organism>
<dbReference type="EC" id="2.3.1.84" evidence="6"/>
<dbReference type="InterPro" id="IPR050960">
    <property type="entry name" value="AB_hydrolase_4_sf"/>
</dbReference>
<feature type="domain" description="AB hydrolase-1" evidence="9">
    <location>
        <begin position="170"/>
        <end position="380"/>
    </location>
</feature>
<dbReference type="FunFam" id="3.40.50.1820:FF:000137">
    <property type="entry name" value="EEB1p Acyl-coenzymeA:ethanol O-acyltransferase"/>
    <property type="match status" value="1"/>
</dbReference>
<dbReference type="GO" id="GO:0051793">
    <property type="term" value="P:medium-chain fatty acid catabolic process"/>
    <property type="evidence" value="ECO:0007669"/>
    <property type="project" value="UniProtKB-ARBA"/>
</dbReference>
<dbReference type="InterPro" id="IPR029058">
    <property type="entry name" value="AB_hydrolase_fold"/>
</dbReference>
<accession>A0A167VZM6</accession>
<dbReference type="GO" id="GO:0004026">
    <property type="term" value="F:alcohol O-acetyltransferase activity"/>
    <property type="evidence" value="ECO:0007669"/>
    <property type="project" value="UniProtKB-EC"/>
</dbReference>
<dbReference type="OrthoDB" id="5954035at2759"/>
<dbReference type="AlphaFoldDB" id="A0A167VZM6"/>
<feature type="compositionally biased region" description="Basic and acidic residues" evidence="8">
    <location>
        <begin position="443"/>
        <end position="456"/>
    </location>
</feature>
<name>A0A167VZM6_9EURO</name>
<feature type="compositionally biased region" description="Polar residues" evidence="8">
    <location>
        <begin position="113"/>
        <end position="136"/>
    </location>
</feature>
<comment type="function">
    <text evidence="5">Displays enzymatic activity both for medium-chain fatty acid (MCFA) ethyl ester synthesis and hydrolysis (esterase activity). MCFA are toxic for yeast and this enzyme could thus be involved in their detoxification by esterification.</text>
</comment>
<comment type="similarity">
    <text evidence="1">Belongs to the AB hydrolase superfamily. AB hydrolase 4 family.</text>
</comment>
<evidence type="ECO:0000313" key="10">
    <source>
        <dbReference type="EMBL" id="KZZ88227.1"/>
    </source>
</evidence>
<dbReference type="Pfam" id="PF00561">
    <property type="entry name" value="Abhydrolase_1"/>
    <property type="match status" value="1"/>
</dbReference>